<reference evidence="1 2" key="1">
    <citation type="submission" date="2017-10" db="EMBL/GenBank/DDBJ databases">
        <title>Resolving the taxonomy of Roseburia spp., Eubacterium rectale and Agathobacter spp. through phylogenomic analysis.</title>
        <authorList>
            <person name="Sheridan P.O."/>
            <person name="Walker A.W."/>
            <person name="Duncan S.H."/>
            <person name="Scott K.P."/>
            <person name="Toole P.W.O."/>
            <person name="Luis P."/>
            <person name="Flint H.J."/>
        </authorList>
    </citation>
    <scope>NUCLEOTIDE SEQUENCE [LARGE SCALE GENOMIC DNA]</scope>
    <source>
        <strain evidence="1 2">JK626</strain>
    </source>
</reference>
<comment type="caution">
    <text evidence="1">The sequence shown here is derived from an EMBL/GenBank/DDBJ whole genome shotgun (WGS) entry which is preliminary data.</text>
</comment>
<gene>
    <name evidence="1" type="ORF">CSX01_10065</name>
</gene>
<dbReference type="AlphaFoldDB" id="A0A2G3DU80"/>
<accession>A0A2G3DU80</accession>
<dbReference type="EMBL" id="PDYF01000023">
    <property type="protein sequence ID" value="PHU34450.1"/>
    <property type="molecule type" value="Genomic_DNA"/>
</dbReference>
<dbReference type="RefSeq" id="WP_099392285.1">
    <property type="nucleotide sequence ID" value="NZ_PDYF01000023.1"/>
</dbReference>
<proteinExistence type="predicted"/>
<name>A0A2G3DU80_9FIRM</name>
<evidence type="ECO:0000313" key="2">
    <source>
        <dbReference type="Proteomes" id="UP000225889"/>
    </source>
</evidence>
<organism evidence="1 2">
    <name type="scientific">Pseudobutyrivibrio ruminis</name>
    <dbReference type="NCBI Taxonomy" id="46206"/>
    <lineage>
        <taxon>Bacteria</taxon>
        <taxon>Bacillati</taxon>
        <taxon>Bacillota</taxon>
        <taxon>Clostridia</taxon>
        <taxon>Lachnospirales</taxon>
        <taxon>Lachnospiraceae</taxon>
        <taxon>Pseudobutyrivibrio</taxon>
    </lineage>
</organism>
<sequence length="184" mass="20661">MVAERSFVGNVLITTDNNVNTSRRVPNEVLGVNSIGCNSVGVQLVSKPKLIKSLVAHPINVVSGNKTDYKAFILTNDCIYNLKKLSDISRLETNWNGNGARKISKKLINEVQIIIEKIVKQPEIFPLPDGRIQFEYESNEGYMEINIGSKNKVEVSILKNKKEKTFLVQKSFGDIDKVVEEFYG</sequence>
<evidence type="ECO:0000313" key="1">
    <source>
        <dbReference type="EMBL" id="PHU34450.1"/>
    </source>
</evidence>
<protein>
    <submittedName>
        <fullName evidence="1">Uncharacterized protein</fullName>
    </submittedName>
</protein>
<dbReference type="Proteomes" id="UP000225889">
    <property type="component" value="Unassembled WGS sequence"/>
</dbReference>
<reference evidence="1 2" key="2">
    <citation type="submission" date="2017-10" db="EMBL/GenBank/DDBJ databases">
        <authorList>
            <person name="Banno H."/>
            <person name="Chua N.-H."/>
        </authorList>
    </citation>
    <scope>NUCLEOTIDE SEQUENCE [LARGE SCALE GENOMIC DNA]</scope>
    <source>
        <strain evidence="1 2">JK626</strain>
    </source>
</reference>